<name>A0ABR4FSL3_9EURO</name>
<dbReference type="Pfam" id="PF00172">
    <property type="entry name" value="Zn_clus"/>
    <property type="match status" value="1"/>
</dbReference>
<dbReference type="PANTHER" id="PTHR31668:SF28">
    <property type="entry name" value="ZN(II)2CYS6 TRANSCRIPTION FACTOR (EUROFUNG)"/>
    <property type="match status" value="1"/>
</dbReference>
<dbReference type="PROSITE" id="PS50048">
    <property type="entry name" value="ZN2_CY6_FUNGAL_2"/>
    <property type="match status" value="1"/>
</dbReference>
<dbReference type="PANTHER" id="PTHR31668">
    <property type="entry name" value="GLUCOSE TRANSPORT TRANSCRIPTION REGULATOR RGT1-RELATED-RELATED"/>
    <property type="match status" value="1"/>
</dbReference>
<evidence type="ECO:0000313" key="8">
    <source>
        <dbReference type="EMBL" id="KAL2786249.1"/>
    </source>
</evidence>
<evidence type="ECO:0000256" key="4">
    <source>
        <dbReference type="ARBA" id="ARBA00023163"/>
    </source>
</evidence>
<keyword evidence="2" id="KW-0805">Transcription regulation</keyword>
<dbReference type="Gene3D" id="4.10.240.10">
    <property type="entry name" value="Zn(2)-C6 fungal-type DNA-binding domain"/>
    <property type="match status" value="1"/>
</dbReference>
<dbReference type="InterPro" id="IPR001138">
    <property type="entry name" value="Zn2Cys6_DnaBD"/>
</dbReference>
<gene>
    <name evidence="8" type="ORF">BJX66DRAFT_37200</name>
</gene>
<protein>
    <submittedName>
        <fullName evidence="8">Fungal-specific transcription factor domain-containing protein</fullName>
    </submittedName>
</protein>
<keyword evidence="4" id="KW-0804">Transcription</keyword>
<evidence type="ECO:0000256" key="2">
    <source>
        <dbReference type="ARBA" id="ARBA00023015"/>
    </source>
</evidence>
<evidence type="ECO:0000256" key="5">
    <source>
        <dbReference type="ARBA" id="ARBA00023242"/>
    </source>
</evidence>
<dbReference type="InterPro" id="IPR007219">
    <property type="entry name" value="XnlR_reg_dom"/>
</dbReference>
<dbReference type="SUPFAM" id="SSF57701">
    <property type="entry name" value="Zn2/Cys6 DNA-binding domain"/>
    <property type="match status" value="1"/>
</dbReference>
<keyword evidence="5" id="KW-0539">Nucleus</keyword>
<accession>A0ABR4FSL3</accession>
<comment type="caution">
    <text evidence="8">The sequence shown here is derived from an EMBL/GenBank/DDBJ whole genome shotgun (WGS) entry which is preliminary data.</text>
</comment>
<dbReference type="EMBL" id="JBFTWV010000122">
    <property type="protein sequence ID" value="KAL2786249.1"/>
    <property type="molecule type" value="Genomic_DNA"/>
</dbReference>
<dbReference type="PROSITE" id="PS00463">
    <property type="entry name" value="ZN2_CY6_FUNGAL_1"/>
    <property type="match status" value="1"/>
</dbReference>
<sequence>MSSPQVPITKKACDGCKIRKIRCGGGHPCRPCTNARIQCTYIRVHQARGPQKLRATTRYLIEQNQRNNVANDHQSDTTVAGPERLSTNVIASLLYIYHVRMYPVWPVVHVDNLIANLQRDSEGTDYETRALATAVAAATMAQLRLGKNCVSDRSMTADTFACECLRARQSPEYRSIVNLNTVRTAFFLHVYYENQQPGGSESILYLREAISLAQMMFLHREASYSGLDHAEAQIRRRVLWLLFVTERGVCILHKLPVVLKTDTAMPDVDAHDEPQVLPAFLKLLALFRLFEESKMFDIIEDSHLGYNQAVRSARVTEPTAYDILQDRFRDGLSGLEQICDVQRADLCVTRHWMRMLTWKALYGQMIQGPSASQLSISPMFPLLVARDLVDAISRLPRTALQAHGFGMQLKLHEIANSLADAITSISMLPEAPAWDQDIRPSSVITRLHSILTAFKDGGNNALVDILYQKMARAQSLSSATVPRSLRGHNPAQKGKAEYRSNASSSNISSDWSSFNDTTLQPSILGRATGSVPREIQSDMGCDDENSFDEHRMTSQAQSMLSNILVAPSSSQQDFEGLWTHGQPSYLPSDFTVPHRLNASTELTGSLFDQFPMDMVLNNLLFENSNQSLLDTYWPNDDTSDINGLTQPS</sequence>
<reference evidence="8 9" key="1">
    <citation type="submission" date="2024-07" db="EMBL/GenBank/DDBJ databases">
        <title>Section-level genome sequencing and comparative genomics of Aspergillus sections Usti and Cavernicolus.</title>
        <authorList>
            <consortium name="Lawrence Berkeley National Laboratory"/>
            <person name="Nybo J.L."/>
            <person name="Vesth T.C."/>
            <person name="Theobald S."/>
            <person name="Frisvad J.C."/>
            <person name="Larsen T.O."/>
            <person name="Kjaerboelling I."/>
            <person name="Rothschild-Mancinelli K."/>
            <person name="Lyhne E.K."/>
            <person name="Kogle M.E."/>
            <person name="Barry K."/>
            <person name="Clum A."/>
            <person name="Na H."/>
            <person name="Ledsgaard L."/>
            <person name="Lin J."/>
            <person name="Lipzen A."/>
            <person name="Kuo A."/>
            <person name="Riley R."/>
            <person name="Mondo S."/>
            <person name="Labutti K."/>
            <person name="Haridas S."/>
            <person name="Pangalinan J."/>
            <person name="Salamov A.A."/>
            <person name="Simmons B.A."/>
            <person name="Magnuson J.K."/>
            <person name="Chen J."/>
            <person name="Drula E."/>
            <person name="Henrissat B."/>
            <person name="Wiebenga A."/>
            <person name="Lubbers R.J."/>
            <person name="Gomes A.C."/>
            <person name="Makela M.R."/>
            <person name="Stajich J."/>
            <person name="Grigoriev I.V."/>
            <person name="Mortensen U.H."/>
            <person name="De Vries R.P."/>
            <person name="Baker S.E."/>
            <person name="Andersen M.R."/>
        </authorList>
    </citation>
    <scope>NUCLEOTIDE SEQUENCE [LARGE SCALE GENOMIC DNA]</scope>
    <source>
        <strain evidence="8 9">CBS 209.92</strain>
    </source>
</reference>
<feature type="region of interest" description="Disordered" evidence="6">
    <location>
        <begin position="478"/>
        <end position="513"/>
    </location>
</feature>
<keyword evidence="1" id="KW-0479">Metal-binding</keyword>
<organism evidence="8 9">
    <name type="scientific">Aspergillus keveii</name>
    <dbReference type="NCBI Taxonomy" id="714993"/>
    <lineage>
        <taxon>Eukaryota</taxon>
        <taxon>Fungi</taxon>
        <taxon>Dikarya</taxon>
        <taxon>Ascomycota</taxon>
        <taxon>Pezizomycotina</taxon>
        <taxon>Eurotiomycetes</taxon>
        <taxon>Eurotiomycetidae</taxon>
        <taxon>Eurotiales</taxon>
        <taxon>Aspergillaceae</taxon>
        <taxon>Aspergillus</taxon>
        <taxon>Aspergillus subgen. Nidulantes</taxon>
    </lineage>
</organism>
<dbReference type="Pfam" id="PF04082">
    <property type="entry name" value="Fungal_trans"/>
    <property type="match status" value="1"/>
</dbReference>
<dbReference type="InterPro" id="IPR050797">
    <property type="entry name" value="Carb_Metab_Trans_Reg"/>
</dbReference>
<feature type="domain" description="Zn(2)-C6 fungal-type" evidence="7">
    <location>
        <begin position="12"/>
        <end position="41"/>
    </location>
</feature>
<evidence type="ECO:0000256" key="1">
    <source>
        <dbReference type="ARBA" id="ARBA00022723"/>
    </source>
</evidence>
<evidence type="ECO:0000256" key="3">
    <source>
        <dbReference type="ARBA" id="ARBA00023125"/>
    </source>
</evidence>
<proteinExistence type="predicted"/>
<evidence type="ECO:0000313" key="9">
    <source>
        <dbReference type="Proteomes" id="UP001610563"/>
    </source>
</evidence>
<dbReference type="SMART" id="SM00066">
    <property type="entry name" value="GAL4"/>
    <property type="match status" value="1"/>
</dbReference>
<keyword evidence="9" id="KW-1185">Reference proteome</keyword>
<keyword evidence="3" id="KW-0238">DNA-binding</keyword>
<feature type="compositionally biased region" description="Low complexity" evidence="6">
    <location>
        <begin position="500"/>
        <end position="513"/>
    </location>
</feature>
<evidence type="ECO:0000256" key="6">
    <source>
        <dbReference type="SAM" id="MobiDB-lite"/>
    </source>
</evidence>
<dbReference type="CDD" id="cd00067">
    <property type="entry name" value="GAL4"/>
    <property type="match status" value="1"/>
</dbReference>
<evidence type="ECO:0000259" key="7">
    <source>
        <dbReference type="PROSITE" id="PS50048"/>
    </source>
</evidence>
<dbReference type="CDD" id="cd12148">
    <property type="entry name" value="fungal_TF_MHR"/>
    <property type="match status" value="1"/>
</dbReference>
<dbReference type="InterPro" id="IPR036864">
    <property type="entry name" value="Zn2-C6_fun-type_DNA-bd_sf"/>
</dbReference>
<dbReference type="Proteomes" id="UP001610563">
    <property type="component" value="Unassembled WGS sequence"/>
</dbReference>